<dbReference type="Gene3D" id="3.40.50.300">
    <property type="entry name" value="P-loop containing nucleotide triphosphate hydrolases"/>
    <property type="match status" value="2"/>
</dbReference>
<dbReference type="InterPro" id="IPR050079">
    <property type="entry name" value="DEAD_box_RNA_helicase"/>
</dbReference>
<organism evidence="8 9">
    <name type="scientific">Fusibacter ferrireducens</name>
    <dbReference type="NCBI Taxonomy" id="2785058"/>
    <lineage>
        <taxon>Bacteria</taxon>
        <taxon>Bacillati</taxon>
        <taxon>Bacillota</taxon>
        <taxon>Clostridia</taxon>
        <taxon>Eubacteriales</taxon>
        <taxon>Eubacteriales Family XII. Incertae Sedis</taxon>
        <taxon>Fusibacter</taxon>
    </lineage>
</organism>
<gene>
    <name evidence="8" type="ORF">ISU02_05985</name>
</gene>
<dbReference type="Pfam" id="PF00271">
    <property type="entry name" value="Helicase_C"/>
    <property type="match status" value="1"/>
</dbReference>
<proteinExistence type="inferred from homology"/>
<keyword evidence="3 8" id="KW-0347">Helicase</keyword>
<dbReference type="InterPro" id="IPR014001">
    <property type="entry name" value="Helicase_ATP-bd"/>
</dbReference>
<dbReference type="Pfam" id="PF00270">
    <property type="entry name" value="DEAD"/>
    <property type="match status" value="1"/>
</dbReference>
<dbReference type="Proteomes" id="UP000614200">
    <property type="component" value="Unassembled WGS sequence"/>
</dbReference>
<evidence type="ECO:0000256" key="4">
    <source>
        <dbReference type="ARBA" id="ARBA00022840"/>
    </source>
</evidence>
<dbReference type="CDD" id="cd00268">
    <property type="entry name" value="DEADc"/>
    <property type="match status" value="1"/>
</dbReference>
<dbReference type="PROSITE" id="PS51194">
    <property type="entry name" value="HELICASE_CTER"/>
    <property type="match status" value="1"/>
</dbReference>
<dbReference type="InterPro" id="IPR044742">
    <property type="entry name" value="DEAD/DEAH_RhlB"/>
</dbReference>
<dbReference type="SMART" id="SM00490">
    <property type="entry name" value="HELICc"/>
    <property type="match status" value="1"/>
</dbReference>
<dbReference type="PROSITE" id="PS51192">
    <property type="entry name" value="HELICASE_ATP_BIND_1"/>
    <property type="match status" value="1"/>
</dbReference>
<sequence>METEVTMNNFETLGLDPLWSDKLKKIGITIPTAIQNIAIPEVLNQRNVIAEAQTGSGKTLAFLLPILQNIDALSSTVQALVLVPTRELAIQITEEAKKITGDLSINVLSIYGGQDLQSQLKKLNHSVHMIIATPGRLIDHLDRKTIDLSKVKTFVLDEADQMLVMGFRNDIDKIVYLGKFKAQVLCFSATIDAKVKKLAYKYMENPLILSAHSDSKPLDVIEQRVIMVSDRWKMEALLKTLDETNPFLGIIFCRTKIRADKLETEMKRLKYTCEKLHSDISQNKRQRIMRQFKDAKFQYLITTDVASRGIDVTGITHIYNYDMPESVEIYVHRIGRTGRMGEDGIAITFVTPRDEEMLKAIEERLKVTISQSFHEHQK</sequence>
<keyword evidence="4" id="KW-0067">ATP-binding</keyword>
<keyword evidence="1" id="KW-0547">Nucleotide-binding</keyword>
<accession>A0ABR9ZQB8</accession>
<dbReference type="InterPro" id="IPR027417">
    <property type="entry name" value="P-loop_NTPase"/>
</dbReference>
<dbReference type="PANTHER" id="PTHR47959:SF1">
    <property type="entry name" value="ATP-DEPENDENT RNA HELICASE DBPA"/>
    <property type="match status" value="1"/>
</dbReference>
<evidence type="ECO:0000259" key="6">
    <source>
        <dbReference type="PROSITE" id="PS51192"/>
    </source>
</evidence>
<dbReference type="GO" id="GO:0004386">
    <property type="term" value="F:helicase activity"/>
    <property type="evidence" value="ECO:0007669"/>
    <property type="project" value="UniProtKB-KW"/>
</dbReference>
<name>A0ABR9ZQB8_9FIRM</name>
<feature type="domain" description="Helicase C-terminal" evidence="7">
    <location>
        <begin position="233"/>
        <end position="378"/>
    </location>
</feature>
<comment type="similarity">
    <text evidence="5">Belongs to the DEAD box helicase family.</text>
</comment>
<keyword evidence="2" id="KW-0378">Hydrolase</keyword>
<dbReference type="SMART" id="SM00487">
    <property type="entry name" value="DEXDc"/>
    <property type="match status" value="1"/>
</dbReference>
<dbReference type="PANTHER" id="PTHR47959">
    <property type="entry name" value="ATP-DEPENDENT RNA HELICASE RHLE-RELATED"/>
    <property type="match status" value="1"/>
</dbReference>
<dbReference type="SUPFAM" id="SSF52540">
    <property type="entry name" value="P-loop containing nucleoside triphosphate hydrolases"/>
    <property type="match status" value="1"/>
</dbReference>
<evidence type="ECO:0000256" key="2">
    <source>
        <dbReference type="ARBA" id="ARBA00022801"/>
    </source>
</evidence>
<dbReference type="InterPro" id="IPR011545">
    <property type="entry name" value="DEAD/DEAH_box_helicase_dom"/>
</dbReference>
<evidence type="ECO:0000313" key="8">
    <source>
        <dbReference type="EMBL" id="MBF4692657.1"/>
    </source>
</evidence>
<evidence type="ECO:0000313" key="9">
    <source>
        <dbReference type="Proteomes" id="UP000614200"/>
    </source>
</evidence>
<comment type="caution">
    <text evidence="8">The sequence shown here is derived from an EMBL/GenBank/DDBJ whole genome shotgun (WGS) entry which is preliminary data.</text>
</comment>
<keyword evidence="9" id="KW-1185">Reference proteome</keyword>
<evidence type="ECO:0000256" key="5">
    <source>
        <dbReference type="ARBA" id="ARBA00038437"/>
    </source>
</evidence>
<protein>
    <submittedName>
        <fullName evidence="8">DEAD/DEAH box helicase</fullName>
    </submittedName>
</protein>
<dbReference type="EMBL" id="JADKNH010000003">
    <property type="protein sequence ID" value="MBF4692657.1"/>
    <property type="molecule type" value="Genomic_DNA"/>
</dbReference>
<reference evidence="8 9" key="1">
    <citation type="submission" date="2020-11" db="EMBL/GenBank/DDBJ databases">
        <title>Fusibacter basophilias sp. nov.</title>
        <authorList>
            <person name="Qiu D."/>
        </authorList>
    </citation>
    <scope>NUCLEOTIDE SEQUENCE [LARGE SCALE GENOMIC DNA]</scope>
    <source>
        <strain evidence="8 9">Q10-2</strain>
    </source>
</reference>
<evidence type="ECO:0000259" key="7">
    <source>
        <dbReference type="PROSITE" id="PS51194"/>
    </source>
</evidence>
<evidence type="ECO:0000256" key="1">
    <source>
        <dbReference type="ARBA" id="ARBA00022741"/>
    </source>
</evidence>
<dbReference type="CDD" id="cd18787">
    <property type="entry name" value="SF2_C_DEAD"/>
    <property type="match status" value="1"/>
</dbReference>
<dbReference type="InterPro" id="IPR001650">
    <property type="entry name" value="Helicase_C-like"/>
</dbReference>
<evidence type="ECO:0000256" key="3">
    <source>
        <dbReference type="ARBA" id="ARBA00022806"/>
    </source>
</evidence>
<feature type="domain" description="Helicase ATP-binding" evidence="6">
    <location>
        <begin position="39"/>
        <end position="209"/>
    </location>
</feature>